<feature type="compositionally biased region" description="Low complexity" evidence="1">
    <location>
        <begin position="507"/>
        <end position="516"/>
    </location>
</feature>
<dbReference type="PANTHER" id="PTHR14379">
    <property type="entry name" value="LIMKAIN B LKAP"/>
    <property type="match status" value="1"/>
</dbReference>
<dbReference type="InterPro" id="IPR024768">
    <property type="entry name" value="Marf1"/>
</dbReference>
<dbReference type="GO" id="GO:0004540">
    <property type="term" value="F:RNA nuclease activity"/>
    <property type="evidence" value="ECO:0007669"/>
    <property type="project" value="InterPro"/>
</dbReference>
<feature type="region of interest" description="Disordered" evidence="1">
    <location>
        <begin position="159"/>
        <end position="213"/>
    </location>
</feature>
<evidence type="ECO:0000313" key="4">
    <source>
        <dbReference type="Proteomes" id="UP000218811"/>
    </source>
</evidence>
<dbReference type="OrthoDB" id="549353at2759"/>
<feature type="compositionally biased region" description="Low complexity" evidence="1">
    <location>
        <begin position="525"/>
        <end position="537"/>
    </location>
</feature>
<evidence type="ECO:0000313" key="3">
    <source>
        <dbReference type="EMBL" id="PCH38370.1"/>
    </source>
</evidence>
<reference evidence="3 4" key="1">
    <citation type="journal article" date="2012" name="Science">
        <title>The Paleozoic origin of enzymatic lignin decomposition reconstructed from 31 fungal genomes.</title>
        <authorList>
            <person name="Floudas D."/>
            <person name="Binder M."/>
            <person name="Riley R."/>
            <person name="Barry K."/>
            <person name="Blanchette R.A."/>
            <person name="Henrissat B."/>
            <person name="Martinez A.T."/>
            <person name="Otillar R."/>
            <person name="Spatafora J.W."/>
            <person name="Yadav J.S."/>
            <person name="Aerts A."/>
            <person name="Benoit I."/>
            <person name="Boyd A."/>
            <person name="Carlson A."/>
            <person name="Copeland A."/>
            <person name="Coutinho P.M."/>
            <person name="de Vries R.P."/>
            <person name="Ferreira P."/>
            <person name="Findley K."/>
            <person name="Foster B."/>
            <person name="Gaskell J."/>
            <person name="Glotzer D."/>
            <person name="Gorecki P."/>
            <person name="Heitman J."/>
            <person name="Hesse C."/>
            <person name="Hori C."/>
            <person name="Igarashi K."/>
            <person name="Jurgens J.A."/>
            <person name="Kallen N."/>
            <person name="Kersten P."/>
            <person name="Kohler A."/>
            <person name="Kuees U."/>
            <person name="Kumar T.K.A."/>
            <person name="Kuo A."/>
            <person name="LaButti K."/>
            <person name="Larrondo L.F."/>
            <person name="Lindquist E."/>
            <person name="Ling A."/>
            <person name="Lombard V."/>
            <person name="Lucas S."/>
            <person name="Lundell T."/>
            <person name="Martin R."/>
            <person name="McLaughlin D.J."/>
            <person name="Morgenstern I."/>
            <person name="Morin E."/>
            <person name="Murat C."/>
            <person name="Nagy L.G."/>
            <person name="Nolan M."/>
            <person name="Ohm R.A."/>
            <person name="Patyshakuliyeva A."/>
            <person name="Rokas A."/>
            <person name="Ruiz-Duenas F.J."/>
            <person name="Sabat G."/>
            <person name="Salamov A."/>
            <person name="Samejima M."/>
            <person name="Schmutz J."/>
            <person name="Slot J.C."/>
            <person name="St John F."/>
            <person name="Stenlid J."/>
            <person name="Sun H."/>
            <person name="Sun S."/>
            <person name="Syed K."/>
            <person name="Tsang A."/>
            <person name="Wiebenga A."/>
            <person name="Young D."/>
            <person name="Pisabarro A."/>
            <person name="Eastwood D.C."/>
            <person name="Martin F."/>
            <person name="Cullen D."/>
            <person name="Grigoriev I.V."/>
            <person name="Hibbett D.S."/>
        </authorList>
    </citation>
    <scope>NUCLEOTIDE SEQUENCE [LARGE SCALE GENOMIC DNA]</scope>
    <source>
        <strain evidence="3 4">MD-104</strain>
    </source>
</reference>
<sequence>MNDHEPVAIFWDYENCTPPSTISGYDIVGNIRQIAHTYGSVKLFKAYLELSEQPKPINLRSELQSCGVSLTDCPHNGRKDVADKMMIVDMLTYAIDTPAPATIVVISGDRDFVYAVSVLRLRRYRVVLVIPTSAHASLRSQASNILDWERDILGRTAREGSRPLSCESGGGGSNASYASHRRSQSSVATLVTSPMRPSTRLPLKGEAPNGYSANKLQPAANIVTPQFRTTATQTSTPTSASVPHSALLTPLATPGELRPPPRPFAPVHDGMYSHPKNNEPIADLNMHLKSFEEQLKSFEECLNSETSSTYQTAPSVMSEPSPTYVVINESTPEALTGSSFIDNTLSAANPDAATAPRLARVGRIYDNLVTQERLVANPTTSPRSLLSFQKHDDDYDSDDSGGPPTASPPPVEYKFGSMTVWSNSTSEVSTLGATPSTPNSNPATTSSAKSMPTNVTSGRSLPGTQLAQSPPAALTQPVQTTRPAVTPMQPTAAPSPVKSANSAPVMTASTQSAPAPASAPPPAPTQSAPALTKSTPTPAKPVPAPAKSVPAPVKPVPAPAKSVLAPTKPAPAPAKPASSPAQPAPASTKSASASAQPATAAASATVQPSSAQATASSSSSSSAPLPPPPAHFIDLLIFLERCRKVGVPRPLRSNVALTLTQQNKDIYKLAGVKNWTQYAAAAENLGMVTLGGKSGDAWISLQPSWYGRVPLDP</sequence>
<feature type="compositionally biased region" description="Polar residues" evidence="1">
    <location>
        <begin position="449"/>
        <end position="468"/>
    </location>
</feature>
<gene>
    <name evidence="3" type="ORF">WOLCODRAFT_161520</name>
</gene>
<dbReference type="Proteomes" id="UP000218811">
    <property type="component" value="Unassembled WGS sequence"/>
</dbReference>
<evidence type="ECO:0000256" key="1">
    <source>
        <dbReference type="SAM" id="MobiDB-lite"/>
    </source>
</evidence>
<accession>A0A2H3J816</accession>
<feature type="region of interest" description="Disordered" evidence="1">
    <location>
        <begin position="375"/>
        <end position="413"/>
    </location>
</feature>
<dbReference type="GO" id="GO:1905762">
    <property type="term" value="F:CCR4-NOT complex binding"/>
    <property type="evidence" value="ECO:0007669"/>
    <property type="project" value="TreeGrafter"/>
</dbReference>
<feature type="compositionally biased region" description="Polar residues" evidence="1">
    <location>
        <begin position="377"/>
        <end position="387"/>
    </location>
</feature>
<dbReference type="OMA" id="EPELACM"/>
<feature type="domain" description="NYN" evidence="2">
    <location>
        <begin position="7"/>
        <end position="147"/>
    </location>
</feature>
<feature type="compositionally biased region" description="Low complexity" evidence="1">
    <location>
        <begin position="433"/>
        <end position="448"/>
    </location>
</feature>
<dbReference type="InterPro" id="IPR021139">
    <property type="entry name" value="NYN"/>
</dbReference>
<dbReference type="Pfam" id="PF01936">
    <property type="entry name" value="NYN"/>
    <property type="match status" value="1"/>
</dbReference>
<evidence type="ECO:0000259" key="2">
    <source>
        <dbReference type="Pfam" id="PF01936"/>
    </source>
</evidence>
<feature type="compositionally biased region" description="Low complexity" evidence="1">
    <location>
        <begin position="575"/>
        <end position="623"/>
    </location>
</feature>
<dbReference type="GO" id="GO:0010468">
    <property type="term" value="P:regulation of gene expression"/>
    <property type="evidence" value="ECO:0007669"/>
    <property type="project" value="InterPro"/>
</dbReference>
<dbReference type="AlphaFoldDB" id="A0A2H3J816"/>
<dbReference type="GO" id="GO:0005777">
    <property type="term" value="C:peroxisome"/>
    <property type="evidence" value="ECO:0007669"/>
    <property type="project" value="InterPro"/>
</dbReference>
<organism evidence="3 4">
    <name type="scientific">Wolfiporia cocos (strain MD-104)</name>
    <name type="common">Brown rot fungus</name>
    <dbReference type="NCBI Taxonomy" id="742152"/>
    <lineage>
        <taxon>Eukaryota</taxon>
        <taxon>Fungi</taxon>
        <taxon>Dikarya</taxon>
        <taxon>Basidiomycota</taxon>
        <taxon>Agaricomycotina</taxon>
        <taxon>Agaricomycetes</taxon>
        <taxon>Polyporales</taxon>
        <taxon>Phaeolaceae</taxon>
        <taxon>Wolfiporia</taxon>
    </lineage>
</organism>
<dbReference type="EMBL" id="KB467942">
    <property type="protein sequence ID" value="PCH38370.1"/>
    <property type="molecule type" value="Genomic_DNA"/>
</dbReference>
<proteinExistence type="predicted"/>
<dbReference type="CDD" id="cd10910">
    <property type="entry name" value="PIN_limkain_b1_N_like"/>
    <property type="match status" value="1"/>
</dbReference>
<dbReference type="Gene3D" id="3.40.50.1010">
    <property type="entry name" value="5'-nuclease"/>
    <property type="match status" value="1"/>
</dbReference>
<feature type="region of interest" description="Disordered" evidence="1">
    <location>
        <begin position="426"/>
        <end position="625"/>
    </location>
</feature>
<name>A0A2H3J816_WOLCO</name>
<feature type="compositionally biased region" description="Polar residues" evidence="1">
    <location>
        <begin position="184"/>
        <end position="196"/>
    </location>
</feature>
<dbReference type="PANTHER" id="PTHR14379:SF3">
    <property type="entry name" value="MEIOSIS REGULATOR AND MRNA STABILITY FACTOR 1"/>
    <property type="match status" value="1"/>
</dbReference>
<dbReference type="STRING" id="742152.A0A2H3J816"/>
<protein>
    <submittedName>
        <fullName evidence="3">DUF537-domain-containing protein</fullName>
    </submittedName>
</protein>
<keyword evidence="4" id="KW-1185">Reference proteome</keyword>